<accession>A0ABT3Y4J5</accession>
<dbReference type="InterPro" id="IPR035986">
    <property type="entry name" value="PKD_dom_sf"/>
</dbReference>
<keyword evidence="3" id="KW-1185">Reference proteome</keyword>
<proteinExistence type="predicted"/>
<evidence type="ECO:0000313" key="2">
    <source>
        <dbReference type="EMBL" id="MCX8533042.1"/>
    </source>
</evidence>
<comment type="caution">
    <text evidence="2">The sequence shown here is derived from an EMBL/GenBank/DDBJ whole genome shotgun (WGS) entry which is preliminary data.</text>
</comment>
<dbReference type="PANTHER" id="PTHR46182:SF2">
    <property type="entry name" value="FI19480P1"/>
    <property type="match status" value="1"/>
</dbReference>
<dbReference type="SUPFAM" id="SSF49299">
    <property type="entry name" value="PKD domain"/>
    <property type="match status" value="2"/>
</dbReference>
<dbReference type="PANTHER" id="PTHR46182">
    <property type="entry name" value="FI19480P1"/>
    <property type="match status" value="1"/>
</dbReference>
<dbReference type="SMART" id="SM00089">
    <property type="entry name" value="PKD"/>
    <property type="match status" value="2"/>
</dbReference>
<gene>
    <name evidence="2" type="ORF">OEA66_11845</name>
</gene>
<dbReference type="EMBL" id="JAOVZV010000014">
    <property type="protein sequence ID" value="MCX8533042.1"/>
    <property type="molecule type" value="Genomic_DNA"/>
</dbReference>
<feature type="domain" description="PKD/Chitinase" evidence="1">
    <location>
        <begin position="874"/>
        <end position="964"/>
    </location>
</feature>
<dbReference type="Gene3D" id="2.60.40.10">
    <property type="entry name" value="Immunoglobulins"/>
    <property type="match status" value="2"/>
</dbReference>
<dbReference type="InterPro" id="IPR029865">
    <property type="entry name" value="KIAA0319-like"/>
</dbReference>
<dbReference type="InterPro" id="IPR013783">
    <property type="entry name" value="Ig-like_fold"/>
</dbReference>
<sequence>MNNQLSNISTQYRKFSRGQYIDDTQFNEFLDFFEDQDRLSRVMLQGVGIVCGFKPELLYGDGLLKSIQLSQGVALTTDGDLLTLYNTSQLSKELYISDLKTINIKNKNYTHFKVYDNFKVKYPAFYDGENQIELWELATAEESDFGFQSLNALSNLEDKYLLLYLESYEKEVKPCRGVDCDNHGIQQIRNLKVLMTTAEGINHLLEKDEIQPHPLFAEGVMTPVKQERVVAERLILENGIDRPFSSSSLKEMYSDVLEKNRYGEILFEKINGISQILGIPVANFENFKSKLEAYLSQPAGFQYAYDVVNDLTGTYAEIIKLLPKSFTECFPDLDSFPKHIMLGKLISTIQLDSLRHRFYNSPVLDDEKATQKVKMLMNRFSQQAENFKYPMESEVEDGTPENKRKIRVIPSQKLNPLSNKAIPFYYQVTEEFLKTWNFDKTENRSFRNNLGYNAGSFTSDEHIRNPTSFNIDKNSFYNIEGHQGMSYEDVFEELNQIRNEKQLGFDVMALSLTELADNKDMFKAYFNEYLEKHPGLEHRRGVERGGTFVIVYEVTETGSMVVADFSLPYICCTPKIEVKLSLPTPVICSKYDAIPFTVFPMNGDVEAVVESGLNGGVELRDGQCFFNPAIVDESLYGQEITFTVNGKSTNCSIKVIPQSDMDVDITSVVYQGEDSSDTIVRFRVSGENILDYTYTGDFWDNGVLVSLIPDSRGNFIYTYHDLNPFIIPTIKVNVSRGGCTQTIIISDWYNGPATVINSINFPEGGDCCEGISNKAPVAVATASATTIRLPVESVRLNGESSYDTDGGEIVSYSWKQISPTLPVANITNPNNSTASITGLVEGTYVFELTVTDSNGATGTDTVEIVVLRALPVITANAGGNRSISLPKSFITLNGSGSSSEASTLKYSWSHTEGPMPVMLTDSDKPDLIVTGLDVEGTYKFKLTVQDADSAAYSTDVAEVTVLRAVKIEVIKEQTNVNCEVGMIARVHVPDGESRLIKVFKEGTVPTDPFTNDTGIQGGSQLIVKDGFDEKISATKTYGMFLNVSGFMWGSLTDSTKLILQVIDESGFVYDQVVLTTIHNPVFDSKQTRCIPG</sequence>
<organism evidence="2 3">
    <name type="scientific">Chryseobacterium luquanense</name>
    <dbReference type="NCBI Taxonomy" id="2983766"/>
    <lineage>
        <taxon>Bacteria</taxon>
        <taxon>Pseudomonadati</taxon>
        <taxon>Bacteroidota</taxon>
        <taxon>Flavobacteriia</taxon>
        <taxon>Flavobacteriales</taxon>
        <taxon>Weeksellaceae</taxon>
        <taxon>Chryseobacterium group</taxon>
        <taxon>Chryseobacterium</taxon>
    </lineage>
</organism>
<evidence type="ECO:0000259" key="1">
    <source>
        <dbReference type="SMART" id="SM00089"/>
    </source>
</evidence>
<dbReference type="InterPro" id="IPR022409">
    <property type="entry name" value="PKD/Chitinase_dom"/>
</dbReference>
<dbReference type="Proteomes" id="UP001070176">
    <property type="component" value="Unassembled WGS sequence"/>
</dbReference>
<reference evidence="2" key="1">
    <citation type="submission" date="2022-10" db="EMBL/GenBank/DDBJ databases">
        <title>Chryseobacterium sp. nov., a novel bacterial species.</title>
        <authorList>
            <person name="Cao Y."/>
        </authorList>
    </citation>
    <scope>NUCLEOTIDE SEQUENCE</scope>
    <source>
        <strain evidence="2">KC 927</strain>
    </source>
</reference>
<protein>
    <recommendedName>
        <fullName evidence="1">PKD/Chitinase domain-containing protein</fullName>
    </recommendedName>
</protein>
<dbReference type="RefSeq" id="WP_267281563.1">
    <property type="nucleotide sequence ID" value="NZ_JAOVZV010000014.1"/>
</dbReference>
<dbReference type="CDD" id="cd00146">
    <property type="entry name" value="PKD"/>
    <property type="match status" value="1"/>
</dbReference>
<evidence type="ECO:0000313" key="3">
    <source>
        <dbReference type="Proteomes" id="UP001070176"/>
    </source>
</evidence>
<dbReference type="Pfam" id="PF22352">
    <property type="entry name" value="K319L-like_PKD"/>
    <property type="match status" value="2"/>
</dbReference>
<name>A0ABT3Y4J5_9FLAO</name>
<feature type="domain" description="PKD/Chitinase" evidence="1">
    <location>
        <begin position="779"/>
        <end position="869"/>
    </location>
</feature>